<comment type="caution">
    <text evidence="1">The sequence shown here is derived from an EMBL/GenBank/DDBJ whole genome shotgun (WGS) entry which is preliminary data.</text>
</comment>
<organism evidence="1 2">
    <name type="scientific">Rhizophagus irregularis</name>
    <dbReference type="NCBI Taxonomy" id="588596"/>
    <lineage>
        <taxon>Eukaryota</taxon>
        <taxon>Fungi</taxon>
        <taxon>Fungi incertae sedis</taxon>
        <taxon>Mucoromycota</taxon>
        <taxon>Glomeromycotina</taxon>
        <taxon>Glomeromycetes</taxon>
        <taxon>Glomerales</taxon>
        <taxon>Glomeraceae</taxon>
        <taxon>Rhizophagus</taxon>
    </lineage>
</organism>
<dbReference type="VEuPathDB" id="FungiDB:RhiirA1_477505"/>
<dbReference type="AlphaFoldDB" id="A0A2N0QTL7"/>
<evidence type="ECO:0000313" key="1">
    <source>
        <dbReference type="EMBL" id="PKC54340.1"/>
    </source>
</evidence>
<dbReference type="Proteomes" id="UP000232688">
    <property type="component" value="Unassembled WGS sequence"/>
</dbReference>
<reference evidence="1 2" key="2">
    <citation type="submission" date="2017-10" db="EMBL/GenBank/DDBJ databases">
        <title>Genome analyses suggest a sexual origin of heterokaryosis in a supposedly ancient asexual fungus.</title>
        <authorList>
            <person name="Corradi N."/>
            <person name="Sedzielewska K."/>
            <person name="Noel J."/>
            <person name="Charron P."/>
            <person name="Farinelli L."/>
            <person name="Marton T."/>
            <person name="Kruger M."/>
            <person name="Pelin A."/>
            <person name="Brachmann A."/>
            <person name="Corradi N."/>
        </authorList>
    </citation>
    <scope>NUCLEOTIDE SEQUENCE [LARGE SCALE GENOMIC DNA]</scope>
    <source>
        <strain evidence="1 2">A1</strain>
    </source>
</reference>
<sequence length="77" mass="9321">MSIDIVHRWAKQVIKNHKNEDYYDNELFEDPLLIIEWFIGNKIKKSTTYQNNSCYYRQSLSNALSVLVSNKWSRHER</sequence>
<proteinExistence type="predicted"/>
<evidence type="ECO:0000313" key="2">
    <source>
        <dbReference type="Proteomes" id="UP000232688"/>
    </source>
</evidence>
<name>A0A2N0QTL7_9GLOM</name>
<protein>
    <submittedName>
        <fullName evidence="1">Uncharacterized protein</fullName>
    </submittedName>
</protein>
<gene>
    <name evidence="1" type="ORF">RhiirA1_477505</name>
</gene>
<reference evidence="1 2" key="1">
    <citation type="submission" date="2017-10" db="EMBL/GenBank/DDBJ databases">
        <title>Extensive intraspecific genome diversity in a model arbuscular mycorrhizal fungus.</title>
        <authorList>
            <person name="Chen E.C.H."/>
            <person name="Morin E."/>
            <person name="Baudet D."/>
            <person name="Noel J."/>
            <person name="Ndikumana S."/>
            <person name="Charron P."/>
            <person name="St-Onge C."/>
            <person name="Giorgi J."/>
            <person name="Grigoriev I.V."/>
            <person name="Roux C."/>
            <person name="Martin F.M."/>
            <person name="Corradi N."/>
        </authorList>
    </citation>
    <scope>NUCLEOTIDE SEQUENCE [LARGE SCALE GENOMIC DNA]</scope>
    <source>
        <strain evidence="1 2">A1</strain>
    </source>
</reference>
<dbReference type="EMBL" id="LLXH01003344">
    <property type="protein sequence ID" value="PKC54340.1"/>
    <property type="molecule type" value="Genomic_DNA"/>
</dbReference>
<accession>A0A2N0QTL7</accession>